<evidence type="ECO:0000313" key="3">
    <source>
        <dbReference type="EMBL" id="HAB2303025.1"/>
    </source>
</evidence>
<dbReference type="CDD" id="cd16387">
    <property type="entry name" value="ParB_N_Srx"/>
    <property type="match status" value="1"/>
</dbReference>
<dbReference type="AlphaFoldDB" id="A0A3T2W9P4"/>
<protein>
    <submittedName>
        <fullName evidence="1">Uncharacterized protein</fullName>
    </submittedName>
</protein>
<accession>A0A3T2W9P4</accession>
<dbReference type="EMBL" id="DAAGAU010000004">
    <property type="protein sequence ID" value="HAB2303025.1"/>
    <property type="molecule type" value="Genomic_DNA"/>
</dbReference>
<gene>
    <name evidence="3" type="ORF">GB313_10410</name>
    <name evidence="4" type="ORF">GB401_08610</name>
    <name evidence="2" type="ORF">GBV37_10835</name>
    <name evidence="1" type="ORF">GBY05_11935</name>
</gene>
<evidence type="ECO:0000313" key="4">
    <source>
        <dbReference type="EMBL" id="HAB6307105.1"/>
    </source>
</evidence>
<evidence type="ECO:0000313" key="1">
    <source>
        <dbReference type="EMBL" id="HAB0953614.1"/>
    </source>
</evidence>
<evidence type="ECO:0000313" key="2">
    <source>
        <dbReference type="EMBL" id="HAB1529749.1"/>
    </source>
</evidence>
<dbReference type="EMBL" id="DAAHJA010000003">
    <property type="protein sequence ID" value="HAB6307105.1"/>
    <property type="molecule type" value="Genomic_DNA"/>
</dbReference>
<organism evidence="1">
    <name type="scientific">Salmonella enterica subsp. enterica serovar Orion</name>
    <dbReference type="NCBI Taxonomy" id="399586"/>
    <lineage>
        <taxon>Bacteria</taxon>
        <taxon>Pseudomonadati</taxon>
        <taxon>Pseudomonadota</taxon>
        <taxon>Gammaproteobacteria</taxon>
        <taxon>Enterobacterales</taxon>
        <taxon>Enterobacteriaceae</taxon>
        <taxon>Salmonella</taxon>
    </lineage>
</organism>
<proteinExistence type="predicted"/>
<sequence length="346" mass="40018">MIQYWWKDLFDRNNNWQGLELTLKSSQRTDVAMEMLSGRYGRMALQVSGKTLFWASMLKDHSGVWLVFNADHSACQTLLPAVTSEDIEGIKNKGERAWTGEWCRYFSRQLMNAPVPLLSPRRWLIRPMEAKYSLPKLSGQRVPANSWRFESPESSGNIGCSWTLYGGDFPDLVNPAKVRLVDWWWGGSLLFGRYPIQPDAGRLKWWRKKCREGALPPVLVWYIAGLGSFVILDGHYRLQAAIAEDIPPSFLVLSELQERDFATDQEHRARIVRALEQQLKNPKCKIDSVNQTLINLYDTRYLYASTHSRATLGEGTRWAQELESYLQRHQLEDYRDRVLNGVNDQC</sequence>
<dbReference type="RefSeq" id="WP_000617193.1">
    <property type="nucleotide sequence ID" value="NZ_JBICPU010000006.1"/>
</dbReference>
<reference evidence="1" key="1">
    <citation type="journal article" date="2018" name="Genome Biol.">
        <title>SKESA: strategic k-mer extension for scrupulous assemblies.</title>
        <authorList>
            <person name="Souvorov A."/>
            <person name="Agarwala R."/>
            <person name="Lipman D.J."/>
        </authorList>
    </citation>
    <scope>NUCLEOTIDE SEQUENCE</scope>
    <source>
        <strain evidence="1">Salmonella enterica</strain>
    </source>
</reference>
<dbReference type="EMBL" id="DAAFUC010000004">
    <property type="protein sequence ID" value="HAB1529749.1"/>
    <property type="molecule type" value="Genomic_DNA"/>
</dbReference>
<comment type="caution">
    <text evidence="1">The sequence shown here is derived from an EMBL/GenBank/DDBJ whole genome shotgun (WGS) entry which is preliminary data.</text>
</comment>
<name>A0A3T2W9P4_SALET</name>
<reference evidence="1" key="2">
    <citation type="submission" date="2019-10" db="EMBL/GenBank/DDBJ databases">
        <authorList>
            <consortium name="NCBI Pathogen Detection Project"/>
        </authorList>
    </citation>
    <scope>NUCLEOTIDE SEQUENCE</scope>
    <source>
        <strain evidence="1">Salmonella enterica</strain>
    </source>
</reference>
<dbReference type="EMBL" id="DAAFPK010000004">
    <property type="protein sequence ID" value="HAB0953614.1"/>
    <property type="molecule type" value="Genomic_DNA"/>
</dbReference>